<protein>
    <submittedName>
        <fullName evidence="3">DUF2807 domain-containing protein</fullName>
    </submittedName>
</protein>
<sequence>MNRLALAALILATSTAAIAQSGERRFEVGRFDAVELTGSDTVRVVPGAAFSVVASGDPRAVAALTVDVRGNTLRVGRRPGNWRDKGAVVTVTMPAIRAATITGSGDLDVGRVAGAAFAAKVGGSGDLRLHDVRVGDARIEVGGSGNVTLDGNVAGVLAIDLLGSGDVVARGNAGNVAVRLVGSGDIDTSAVRTARVQVDLSGSGDVKTFASDTARVAAGGTGDVTVAGHPRCSVRKTGTADVSCG</sequence>
<proteinExistence type="predicted"/>
<dbReference type="Gene3D" id="2.160.20.120">
    <property type="match status" value="1"/>
</dbReference>
<gene>
    <name evidence="3" type="ORF">ILT43_14440</name>
</gene>
<feature type="signal peptide" evidence="1">
    <location>
        <begin position="1"/>
        <end position="19"/>
    </location>
</feature>
<keyword evidence="1" id="KW-0732">Signal</keyword>
<dbReference type="RefSeq" id="WP_204199681.1">
    <property type="nucleotide sequence ID" value="NZ_JAFEMC010000004.1"/>
</dbReference>
<comment type="caution">
    <text evidence="3">The sequence shown here is derived from an EMBL/GenBank/DDBJ whole genome shotgun (WGS) entry which is preliminary data.</text>
</comment>
<reference evidence="3 4" key="1">
    <citation type="submission" date="2020-12" db="EMBL/GenBank/DDBJ databases">
        <title>Sphingomonas sp.</title>
        <authorList>
            <person name="Kim M.K."/>
        </authorList>
    </citation>
    <scope>NUCLEOTIDE SEQUENCE [LARGE SCALE GENOMIC DNA]</scope>
    <source>
        <strain evidence="3 4">BT552</strain>
    </source>
</reference>
<dbReference type="InterPro" id="IPR021255">
    <property type="entry name" value="DUF2807"/>
</dbReference>
<feature type="domain" description="Putative auto-transporter adhesin head GIN" evidence="2">
    <location>
        <begin position="30"/>
        <end position="153"/>
    </location>
</feature>
<dbReference type="EMBL" id="JAFEMC010000004">
    <property type="protein sequence ID" value="MBM6577578.1"/>
    <property type="molecule type" value="Genomic_DNA"/>
</dbReference>
<dbReference type="Pfam" id="PF10988">
    <property type="entry name" value="DUF2807"/>
    <property type="match status" value="2"/>
</dbReference>
<dbReference type="Proteomes" id="UP000763641">
    <property type="component" value="Unassembled WGS sequence"/>
</dbReference>
<feature type="chain" id="PRO_5045841766" evidence="1">
    <location>
        <begin position="20"/>
        <end position="245"/>
    </location>
</feature>
<keyword evidence="4" id="KW-1185">Reference proteome</keyword>
<evidence type="ECO:0000313" key="3">
    <source>
        <dbReference type="EMBL" id="MBM6577578.1"/>
    </source>
</evidence>
<evidence type="ECO:0000259" key="2">
    <source>
        <dbReference type="Pfam" id="PF10988"/>
    </source>
</evidence>
<name>A0ABS2DAR3_9SPHN</name>
<evidence type="ECO:0000256" key="1">
    <source>
        <dbReference type="SAM" id="SignalP"/>
    </source>
</evidence>
<evidence type="ECO:0000313" key="4">
    <source>
        <dbReference type="Proteomes" id="UP000763641"/>
    </source>
</evidence>
<feature type="domain" description="Putative auto-transporter adhesin head GIN" evidence="2">
    <location>
        <begin position="156"/>
        <end position="230"/>
    </location>
</feature>
<organism evidence="3 4">
    <name type="scientific">Sphingomonas longa</name>
    <dbReference type="NCBI Taxonomy" id="2778730"/>
    <lineage>
        <taxon>Bacteria</taxon>
        <taxon>Pseudomonadati</taxon>
        <taxon>Pseudomonadota</taxon>
        <taxon>Alphaproteobacteria</taxon>
        <taxon>Sphingomonadales</taxon>
        <taxon>Sphingomonadaceae</taxon>
        <taxon>Sphingomonas</taxon>
    </lineage>
</organism>
<accession>A0ABS2DAR3</accession>